<evidence type="ECO:0000256" key="12">
    <source>
        <dbReference type="ARBA" id="ARBA00049515"/>
    </source>
</evidence>
<dbReference type="CDD" id="cd00860">
    <property type="entry name" value="ThrRS_anticodon"/>
    <property type="match status" value="1"/>
</dbReference>
<dbReference type="InterPro" id="IPR047246">
    <property type="entry name" value="ThrRS_anticodon"/>
</dbReference>
<dbReference type="GO" id="GO:0005524">
    <property type="term" value="F:ATP binding"/>
    <property type="evidence" value="ECO:0007669"/>
    <property type="project" value="UniProtKB-KW"/>
</dbReference>
<keyword evidence="3" id="KW-0820">tRNA-binding</keyword>
<dbReference type="InterPro" id="IPR036621">
    <property type="entry name" value="Anticodon-bd_dom_sf"/>
</dbReference>
<name>A0A2H0X1Q5_9BACT</name>
<dbReference type="InterPro" id="IPR006195">
    <property type="entry name" value="aa-tRNA-synth_II"/>
</dbReference>
<dbReference type="InterPro" id="IPR004154">
    <property type="entry name" value="Anticodon-bd"/>
</dbReference>
<dbReference type="SUPFAM" id="SSF55186">
    <property type="entry name" value="ThrRS/AlaRS common domain"/>
    <property type="match status" value="1"/>
</dbReference>
<dbReference type="CDD" id="cd00771">
    <property type="entry name" value="ThrRS_core"/>
    <property type="match status" value="1"/>
</dbReference>
<feature type="domain" description="Aminoacyl-transfer RNA synthetases class-II family profile" evidence="14">
    <location>
        <begin position="111"/>
        <end position="363"/>
    </location>
</feature>
<feature type="non-terminal residue" evidence="15">
    <location>
        <position position="1"/>
    </location>
</feature>
<evidence type="ECO:0000256" key="13">
    <source>
        <dbReference type="NCBIfam" id="TIGR00418"/>
    </source>
</evidence>
<dbReference type="SMART" id="SM00863">
    <property type="entry name" value="tRNA_SAD"/>
    <property type="match status" value="1"/>
</dbReference>
<dbReference type="InterPro" id="IPR012947">
    <property type="entry name" value="tRNA_SAD"/>
</dbReference>
<evidence type="ECO:0000256" key="11">
    <source>
        <dbReference type="ARBA" id="ARBA00023146"/>
    </source>
</evidence>
<dbReference type="GO" id="GO:0004829">
    <property type="term" value="F:threonine-tRNA ligase activity"/>
    <property type="evidence" value="ECO:0007669"/>
    <property type="project" value="UniProtKB-UniRule"/>
</dbReference>
<dbReference type="InterPro" id="IPR002320">
    <property type="entry name" value="Thr-tRNA-ligase_IIa"/>
</dbReference>
<proteinExistence type="inferred from homology"/>
<dbReference type="PANTHER" id="PTHR11451">
    <property type="entry name" value="THREONINE-TRNA LIGASE"/>
    <property type="match status" value="1"/>
</dbReference>
<comment type="catalytic activity">
    <reaction evidence="12">
        <text>tRNA(Thr) + L-threonine + ATP = L-threonyl-tRNA(Thr) + AMP + diphosphate + H(+)</text>
        <dbReference type="Rhea" id="RHEA:24624"/>
        <dbReference type="Rhea" id="RHEA-COMP:9670"/>
        <dbReference type="Rhea" id="RHEA-COMP:9704"/>
        <dbReference type="ChEBI" id="CHEBI:15378"/>
        <dbReference type="ChEBI" id="CHEBI:30616"/>
        <dbReference type="ChEBI" id="CHEBI:33019"/>
        <dbReference type="ChEBI" id="CHEBI:57926"/>
        <dbReference type="ChEBI" id="CHEBI:78442"/>
        <dbReference type="ChEBI" id="CHEBI:78534"/>
        <dbReference type="ChEBI" id="CHEBI:456215"/>
        <dbReference type="EC" id="6.1.1.3"/>
    </reaction>
</comment>
<evidence type="ECO:0000256" key="9">
    <source>
        <dbReference type="ARBA" id="ARBA00022884"/>
    </source>
</evidence>
<dbReference type="FunFam" id="3.40.50.800:FF:000001">
    <property type="entry name" value="Threonine--tRNA ligase"/>
    <property type="match status" value="1"/>
</dbReference>
<evidence type="ECO:0000256" key="2">
    <source>
        <dbReference type="ARBA" id="ARBA00013163"/>
    </source>
</evidence>
<dbReference type="Pfam" id="PF07973">
    <property type="entry name" value="tRNA_SAD"/>
    <property type="match status" value="1"/>
</dbReference>
<comment type="similarity">
    <text evidence="1">Belongs to the class-II aminoacyl-tRNA synthetase family.</text>
</comment>
<keyword evidence="5" id="KW-0479">Metal-binding</keyword>
<evidence type="ECO:0000256" key="3">
    <source>
        <dbReference type="ARBA" id="ARBA00022555"/>
    </source>
</evidence>
<dbReference type="InterPro" id="IPR033728">
    <property type="entry name" value="ThrRS_core"/>
</dbReference>
<dbReference type="Gene3D" id="3.30.930.10">
    <property type="entry name" value="Bira Bifunctional Protein, Domain 2"/>
    <property type="match status" value="1"/>
</dbReference>
<organism evidence="15 16">
    <name type="scientific">Candidatus Collierbacteria bacterium CG09_land_8_20_14_0_10_46_12</name>
    <dbReference type="NCBI Taxonomy" id="1974533"/>
    <lineage>
        <taxon>Bacteria</taxon>
        <taxon>Candidatus Collieribacteriota</taxon>
    </lineage>
</organism>
<dbReference type="InterPro" id="IPR045864">
    <property type="entry name" value="aa-tRNA-synth_II/BPL/LPL"/>
</dbReference>
<dbReference type="SUPFAM" id="SSF52954">
    <property type="entry name" value="Class II aaRS ABD-related"/>
    <property type="match status" value="1"/>
</dbReference>
<accession>A0A2H0X1Q5</accession>
<dbReference type="FunFam" id="3.30.930.10:FF:000002">
    <property type="entry name" value="Threonine--tRNA ligase"/>
    <property type="match status" value="1"/>
</dbReference>
<dbReference type="InterPro" id="IPR018163">
    <property type="entry name" value="Thr/Ala-tRNA-synth_IIc_edit"/>
</dbReference>
<dbReference type="NCBIfam" id="TIGR00418">
    <property type="entry name" value="thrS"/>
    <property type="match status" value="1"/>
</dbReference>
<evidence type="ECO:0000313" key="16">
    <source>
        <dbReference type="Proteomes" id="UP000229574"/>
    </source>
</evidence>
<evidence type="ECO:0000256" key="10">
    <source>
        <dbReference type="ARBA" id="ARBA00022917"/>
    </source>
</evidence>
<evidence type="ECO:0000256" key="8">
    <source>
        <dbReference type="ARBA" id="ARBA00022840"/>
    </source>
</evidence>
<dbReference type="Pfam" id="PF03129">
    <property type="entry name" value="HGTP_anticodon"/>
    <property type="match status" value="1"/>
</dbReference>
<keyword evidence="9" id="KW-0694">RNA-binding</keyword>
<keyword evidence="4 15" id="KW-0436">Ligase</keyword>
<evidence type="ECO:0000256" key="6">
    <source>
        <dbReference type="ARBA" id="ARBA00022741"/>
    </source>
</evidence>
<dbReference type="Proteomes" id="UP000229574">
    <property type="component" value="Unassembled WGS sequence"/>
</dbReference>
<evidence type="ECO:0000256" key="1">
    <source>
        <dbReference type="ARBA" id="ARBA00008226"/>
    </source>
</evidence>
<dbReference type="Pfam" id="PF00587">
    <property type="entry name" value="tRNA-synt_2b"/>
    <property type="match status" value="1"/>
</dbReference>
<dbReference type="EMBL" id="PEYY01000042">
    <property type="protein sequence ID" value="PIS18109.1"/>
    <property type="molecule type" value="Genomic_DNA"/>
</dbReference>
<gene>
    <name evidence="15" type="ORF">COT54_01025</name>
</gene>
<evidence type="ECO:0000259" key="14">
    <source>
        <dbReference type="PROSITE" id="PS50862"/>
    </source>
</evidence>
<keyword evidence="7" id="KW-0862">Zinc</keyword>
<dbReference type="AlphaFoldDB" id="A0A2H0X1Q5"/>
<dbReference type="HAMAP" id="MF_00184">
    <property type="entry name" value="Thr_tRNA_synth"/>
    <property type="match status" value="1"/>
</dbReference>
<dbReference type="EC" id="6.1.1.3" evidence="2 13"/>
<evidence type="ECO:0000256" key="7">
    <source>
        <dbReference type="ARBA" id="ARBA00022833"/>
    </source>
</evidence>
<dbReference type="Gene3D" id="3.30.54.20">
    <property type="match status" value="1"/>
</dbReference>
<dbReference type="GO" id="GO:0006435">
    <property type="term" value="P:threonyl-tRNA aminoacylation"/>
    <property type="evidence" value="ECO:0007669"/>
    <property type="project" value="UniProtKB-UniRule"/>
</dbReference>
<dbReference type="Gene3D" id="3.30.980.10">
    <property type="entry name" value="Threonyl-trna Synthetase, Chain A, domain 2"/>
    <property type="match status" value="1"/>
</dbReference>
<dbReference type="SUPFAM" id="SSF55681">
    <property type="entry name" value="Class II aaRS and biotin synthetases"/>
    <property type="match status" value="1"/>
</dbReference>
<dbReference type="InterPro" id="IPR002314">
    <property type="entry name" value="aa-tRNA-synt_IIb"/>
</dbReference>
<dbReference type="GO" id="GO:0046872">
    <property type="term" value="F:metal ion binding"/>
    <property type="evidence" value="ECO:0007669"/>
    <property type="project" value="UniProtKB-KW"/>
</dbReference>
<comment type="caution">
    <text evidence="15">The sequence shown here is derived from an EMBL/GenBank/DDBJ whole genome shotgun (WGS) entry which is preliminary data.</text>
</comment>
<dbReference type="PROSITE" id="PS50862">
    <property type="entry name" value="AA_TRNA_LIGASE_II"/>
    <property type="match status" value="1"/>
</dbReference>
<evidence type="ECO:0000256" key="4">
    <source>
        <dbReference type="ARBA" id="ARBA00022598"/>
    </source>
</evidence>
<keyword evidence="6" id="KW-0547">Nucleotide-binding</keyword>
<dbReference type="GO" id="GO:0005737">
    <property type="term" value="C:cytoplasm"/>
    <property type="evidence" value="ECO:0007669"/>
    <property type="project" value="UniProtKB-UniRule"/>
</dbReference>
<dbReference type="GO" id="GO:0000049">
    <property type="term" value="F:tRNA binding"/>
    <property type="evidence" value="ECO:0007669"/>
    <property type="project" value="UniProtKB-KW"/>
</dbReference>
<evidence type="ECO:0000256" key="5">
    <source>
        <dbReference type="ARBA" id="ARBA00022723"/>
    </source>
</evidence>
<keyword evidence="8" id="KW-0067">ATP-binding</keyword>
<reference evidence="16" key="1">
    <citation type="submission" date="2017-09" db="EMBL/GenBank/DDBJ databases">
        <title>Depth-based differentiation of microbial function through sediment-hosted aquifers and enrichment of novel symbionts in the deep terrestrial subsurface.</title>
        <authorList>
            <person name="Probst A.J."/>
            <person name="Ladd B."/>
            <person name="Jarett J.K."/>
            <person name="Geller-Mcgrath D.E."/>
            <person name="Sieber C.M.K."/>
            <person name="Emerson J.B."/>
            <person name="Anantharaman K."/>
            <person name="Thomas B.C."/>
            <person name="Malmstrom R."/>
            <person name="Stieglmeier M."/>
            <person name="Klingl A."/>
            <person name="Woyke T."/>
            <person name="Ryan C.M."/>
            <person name="Banfield J.F."/>
        </authorList>
    </citation>
    <scope>NUCLEOTIDE SEQUENCE [LARGE SCALE GENOMIC DNA]</scope>
</reference>
<protein>
    <recommendedName>
        <fullName evidence="2 13">Threonine--tRNA ligase</fullName>
        <ecNumber evidence="2 13">6.1.1.3</ecNumber>
    </recommendedName>
</protein>
<keyword evidence="10" id="KW-0648">Protein biosynthesis</keyword>
<dbReference type="PRINTS" id="PR01047">
    <property type="entry name" value="TRNASYNTHTHR"/>
</dbReference>
<dbReference type="PANTHER" id="PTHR11451:SF44">
    <property type="entry name" value="THREONINE--TRNA LIGASE, CHLOROPLASTIC_MITOCHONDRIAL 2"/>
    <property type="match status" value="1"/>
</dbReference>
<evidence type="ECO:0000313" key="15">
    <source>
        <dbReference type="EMBL" id="PIS18109.1"/>
    </source>
</evidence>
<keyword evidence="11" id="KW-0030">Aminoacyl-tRNA synthetase</keyword>
<dbReference type="Gene3D" id="3.40.50.800">
    <property type="entry name" value="Anticodon-binding domain"/>
    <property type="match status" value="1"/>
</dbReference>
<sequence length="464" mass="53084">SMVDLCKGPHVGSTGEIKAFKLLSVAGAYWHGDEKNKMLTRIYGTAFPTQAELTAYVEMQAEAKKRDHRKLGKELELFLLNPSVGAGFPLYMPNGWLLRHALEDWIISEKQKRGYSFVWTPHVAKSDLYKQSGHWQKYDAMMSPMKIDDEEYVVKPMNCPHHFQIYNETPHSYRDLPLRLAENATVYRYEKAGEVNGLLRVRSLTQDDTHTFVRHSQISAEIDAIIELVKLTYATFGFTSYKARISTRDPKNPQKYLGKPEVWDQAEKSLEEAVKRHDIPYFIGEGEAAFYGPKIDVMVKDAIGREWQLTTVQLDFNQPENFDMFYTNEKGEKERPAVLHIAILGSIDRFLAILIEQYAGAFPLWLAPVQVALLPISEHELEYAKTIEKALKFEGIRVALDESANTLGKKMVRAREQKVPYMAILGKQEVQNKTITIKNRAGEQITLTLDEVITKLKQEIISKV</sequence>